<accession>A0AAV3QN62</accession>
<dbReference type="Proteomes" id="UP001454036">
    <property type="component" value="Unassembled WGS sequence"/>
</dbReference>
<dbReference type="EMBL" id="BAABME010021875">
    <property type="protein sequence ID" value="GAA0164447.1"/>
    <property type="molecule type" value="Genomic_DNA"/>
</dbReference>
<dbReference type="AlphaFoldDB" id="A0AAV3QN62"/>
<reference evidence="2 3" key="1">
    <citation type="submission" date="2024-01" db="EMBL/GenBank/DDBJ databases">
        <title>The complete chloroplast genome sequence of Lithospermum erythrorhizon: insights into the phylogenetic relationship among Boraginaceae species and the maternal lineages of purple gromwells.</title>
        <authorList>
            <person name="Okada T."/>
            <person name="Watanabe K."/>
        </authorList>
    </citation>
    <scope>NUCLEOTIDE SEQUENCE [LARGE SCALE GENOMIC DNA]</scope>
</reference>
<organism evidence="2 3">
    <name type="scientific">Lithospermum erythrorhizon</name>
    <name type="common">Purple gromwell</name>
    <name type="synonym">Lithospermum officinale var. erythrorhizon</name>
    <dbReference type="NCBI Taxonomy" id="34254"/>
    <lineage>
        <taxon>Eukaryota</taxon>
        <taxon>Viridiplantae</taxon>
        <taxon>Streptophyta</taxon>
        <taxon>Embryophyta</taxon>
        <taxon>Tracheophyta</taxon>
        <taxon>Spermatophyta</taxon>
        <taxon>Magnoliopsida</taxon>
        <taxon>eudicotyledons</taxon>
        <taxon>Gunneridae</taxon>
        <taxon>Pentapetalae</taxon>
        <taxon>asterids</taxon>
        <taxon>lamiids</taxon>
        <taxon>Boraginales</taxon>
        <taxon>Boraginaceae</taxon>
        <taxon>Boraginoideae</taxon>
        <taxon>Lithospermeae</taxon>
        <taxon>Lithospermum</taxon>
    </lineage>
</organism>
<evidence type="ECO:0000313" key="2">
    <source>
        <dbReference type="EMBL" id="GAA0164447.1"/>
    </source>
</evidence>
<proteinExistence type="predicted"/>
<feature type="region of interest" description="Disordered" evidence="1">
    <location>
        <begin position="21"/>
        <end position="51"/>
    </location>
</feature>
<feature type="region of interest" description="Disordered" evidence="1">
    <location>
        <begin position="72"/>
        <end position="123"/>
    </location>
</feature>
<dbReference type="InterPro" id="IPR018467">
    <property type="entry name" value="CCT_CS"/>
</dbReference>
<name>A0AAV3QN62_LITER</name>
<dbReference type="Pfam" id="PF09425">
    <property type="entry name" value="Jas_motif"/>
    <property type="match status" value="1"/>
</dbReference>
<evidence type="ECO:0000313" key="3">
    <source>
        <dbReference type="Proteomes" id="UP001454036"/>
    </source>
</evidence>
<feature type="compositionally biased region" description="Basic residues" evidence="1">
    <location>
        <begin position="99"/>
        <end position="112"/>
    </location>
</feature>
<keyword evidence="3" id="KW-1185">Reference proteome</keyword>
<comment type="caution">
    <text evidence="2">The sequence shown here is derived from an EMBL/GenBank/DDBJ whole genome shotgun (WGS) entry which is preliminary data.</text>
</comment>
<evidence type="ECO:0000256" key="1">
    <source>
        <dbReference type="SAM" id="MobiDB-lite"/>
    </source>
</evidence>
<sequence>MFRYISGEPGIPAGLTILSEESGPARFNNGRFSGDGYAGLGPGRFPGNPARQQHLRPTMLNNGNKMAVSDVTEVQSSSPTTPSMQPHTKSPTGLPMKRSLQRFLKKRKHKAKAASPYLHQLAN</sequence>
<protein>
    <submittedName>
        <fullName evidence="2">Uncharacterized protein</fullName>
    </submittedName>
</protein>
<gene>
    <name evidence="2" type="ORF">LIER_39786</name>
</gene>